<dbReference type="Gene3D" id="1.25.40.470">
    <property type="match status" value="1"/>
</dbReference>
<evidence type="ECO:0000256" key="4">
    <source>
        <dbReference type="ARBA" id="ARBA00022737"/>
    </source>
</evidence>
<protein>
    <recommendedName>
        <fullName evidence="2">Intraflagellar transport protein 122 homolog</fullName>
    </recommendedName>
</protein>
<reference evidence="13" key="1">
    <citation type="submission" date="2021-05" db="EMBL/GenBank/DDBJ databases">
        <title>The genome of the haptophyte Pavlova lutheri (Diacronema luteri, Pavlovales) - a model for lipid biosynthesis in eukaryotic algae.</title>
        <authorList>
            <person name="Hulatt C.J."/>
            <person name="Posewitz M.C."/>
        </authorList>
    </citation>
    <scope>NUCLEOTIDE SEQUENCE</scope>
    <source>
        <strain evidence="13">NIVA-4/92</strain>
    </source>
</reference>
<evidence type="ECO:0000256" key="6">
    <source>
        <dbReference type="ARBA" id="ARBA00023273"/>
    </source>
</evidence>
<dbReference type="AlphaFoldDB" id="A0A8J5XR26"/>
<comment type="subcellular location">
    <subcellularLocation>
        <location evidence="1">Cell projection</location>
        <location evidence="1">Cilium</location>
    </subcellularLocation>
</comment>
<evidence type="ECO:0000259" key="10">
    <source>
        <dbReference type="Pfam" id="PF23381"/>
    </source>
</evidence>
<sequence>MRTVLAWSDKPAEREGAKNIVYDIAFRPDGLQLVAAVGMRVLVYDAVSGDMLHSLKGHKEAVHCVAYSADSKRFASGGADKQVIIWTSKAEGILKYAHTEPIQALCYNPLTHQLASATAGDFGLWSAEARSVPKHSLASRALCCSWTTDGQHIALGLFSGVVTIRDRIRPDVEKVRIDRPGGPVWSLRWNPSRVEQVDVLAVGCWDGTLSFFQLSGRQVGKDRELGYDPCCVSYFANGEYVVVGGSGRSAALWTKDGVKLAPICERGSWVWACQPRPRANFVAVGCQDGTIAIYAYRDNMTDVIVQHLATDERVRIKCRDYVRKVAVYKDKLAVQLPDKILLYELAHPDDATDMSYRPSERIGKKLECTLLVLTAAHVTLCLDRRLRLLDLRGELVREWDLEATIRYIKVIGGERAREGLLLGLESGTVVRVFVDNPFPTQLARVDAPVRCIDMSPSRSKLAVVDDNMVVRVFDLTTGAVTMTEQGGTSVAWNSALEDAFCFSGNGTLTVKMGTFPVHTDLAHGSVVRFTGSKIFCLHFVEMKTMHVPQTASLYQFLENGDYAGAARVACLDATASEWQHLGSEALRALELKSARQAFVRTRDLRLLDLVRAVEAARKAPGHDDQLLAADVLAHQGKFAEAARLYAKAGRADRAVAMFTELRQWDEAKRYSGTAGLANNADLAKRQAEWAEEVNDWKAAAETYAAAGDMLRAIRVLGDNGGAASAARLRELLRSLAPSARDELSACAMYLKKAGDAAGAREAYAKLGDAAALIGLAVEQGAWEEATDLARDHPQHAPAVYLPYADWLAVRDRFVEAQDAYTRAGRPDKAVRMLQALAHNATVEERFADAALYLHLIATERLRAARRGAAGADAAADGGVGGALAAGRPRGRAAIAHGAGSAAPFAEASAAVLAEYAELNGQAEIYYAYEMVHRFEREPFTTELAETIFQCCRFLLARTTHRCPFRVSRVSTLAALAKQAKALGAFKLSRQAYEKLSAYRLPPAWREHIDLQAISVRAKPFVDSEDLIAVCYRCQTTNPLLPPPGVGDECVVCRHPFARSFATFEPLPLVRFALPPHIFPQEAERLVSREPPPVAARAEAKANPWQGGGGGGGGGAQVLTLGDDGADAADDALGSDEPFMQALLDFDAGGGAFVPVEVDESMLLSFHKEEVFVQKWAGGGAAGGAALPWVWWKNMVPEIPISQCSACNRFFHGEEWEAAVLAKGQCPFCRAPQTAE</sequence>
<organism evidence="13 14">
    <name type="scientific">Diacronema lutheri</name>
    <name type="common">Unicellular marine alga</name>
    <name type="synonym">Monochrysis lutheri</name>
    <dbReference type="NCBI Taxonomy" id="2081491"/>
    <lineage>
        <taxon>Eukaryota</taxon>
        <taxon>Haptista</taxon>
        <taxon>Haptophyta</taxon>
        <taxon>Pavlovophyceae</taxon>
        <taxon>Pavlovales</taxon>
        <taxon>Pavlovaceae</taxon>
        <taxon>Diacronema</taxon>
    </lineage>
</organism>
<dbReference type="InterPro" id="IPR057411">
    <property type="entry name" value="TPR_IFT122"/>
</dbReference>
<dbReference type="OrthoDB" id="10255582at2759"/>
<dbReference type="InterPro" id="IPR056153">
    <property type="entry name" value="Beta-prop_IFT122_1st"/>
</dbReference>
<evidence type="ECO:0000313" key="13">
    <source>
        <dbReference type="EMBL" id="KAG8465049.1"/>
    </source>
</evidence>
<dbReference type="GO" id="GO:0097730">
    <property type="term" value="C:non-motile cilium"/>
    <property type="evidence" value="ECO:0007669"/>
    <property type="project" value="TreeGrafter"/>
</dbReference>
<dbReference type="GO" id="GO:0061512">
    <property type="term" value="P:protein localization to cilium"/>
    <property type="evidence" value="ECO:0007669"/>
    <property type="project" value="TreeGrafter"/>
</dbReference>
<proteinExistence type="predicted"/>
<dbReference type="InterPro" id="IPR039857">
    <property type="entry name" value="Ift122/121"/>
</dbReference>
<dbReference type="Proteomes" id="UP000751190">
    <property type="component" value="Unassembled WGS sequence"/>
</dbReference>
<dbReference type="SMART" id="SM00320">
    <property type="entry name" value="WD40"/>
    <property type="match status" value="8"/>
</dbReference>
<evidence type="ECO:0000313" key="14">
    <source>
        <dbReference type="Proteomes" id="UP000751190"/>
    </source>
</evidence>
<evidence type="ECO:0000256" key="2">
    <source>
        <dbReference type="ARBA" id="ARBA00019442"/>
    </source>
</evidence>
<dbReference type="InterPro" id="IPR036322">
    <property type="entry name" value="WD40_repeat_dom_sf"/>
</dbReference>
<dbReference type="FunFam" id="2.130.10.10:FF:000176">
    <property type="entry name" value="Intraflagellar transport protein 122 homolog"/>
    <property type="match status" value="1"/>
</dbReference>
<evidence type="ECO:0000259" key="12">
    <source>
        <dbReference type="Pfam" id="PF25295"/>
    </source>
</evidence>
<dbReference type="Gene3D" id="2.130.10.10">
    <property type="entry name" value="YVTN repeat-like/Quinoprotein amine dehydrogenase"/>
    <property type="match status" value="2"/>
</dbReference>
<feature type="domain" description="Intraflagellar transport protein 122 homolog TPR" evidence="12">
    <location>
        <begin position="549"/>
        <end position="864"/>
    </location>
</feature>
<feature type="domain" description="IFT122 first beta-propeller" evidence="10">
    <location>
        <begin position="2"/>
        <end position="193"/>
    </location>
</feature>
<evidence type="ECO:0000256" key="3">
    <source>
        <dbReference type="ARBA" id="ARBA00022574"/>
    </source>
</evidence>
<keyword evidence="14" id="KW-1185">Reference proteome</keyword>
<keyword evidence="6" id="KW-0966">Cell projection</keyword>
<keyword evidence="5" id="KW-0969">Cilium</keyword>
<feature type="compositionally biased region" description="Gly residues" evidence="8">
    <location>
        <begin position="1105"/>
        <end position="1115"/>
    </location>
</feature>
<dbReference type="InterPro" id="IPR015943">
    <property type="entry name" value="WD40/YVTN_repeat-like_dom_sf"/>
</dbReference>
<dbReference type="InterPro" id="IPR056838">
    <property type="entry name" value="Zn_ribbon_IFT122"/>
</dbReference>
<dbReference type="Pfam" id="PF23381">
    <property type="entry name" value="Beta-prop_IFT122_1st"/>
    <property type="match status" value="1"/>
</dbReference>
<keyword evidence="4" id="KW-0677">Repeat</keyword>
<dbReference type="InterPro" id="IPR001680">
    <property type="entry name" value="WD40_rpt"/>
</dbReference>
<dbReference type="InterPro" id="IPR056152">
    <property type="entry name" value="Beta-prop_IFT122_2nd"/>
</dbReference>
<dbReference type="PROSITE" id="PS50082">
    <property type="entry name" value="WD_REPEATS_2"/>
    <property type="match status" value="1"/>
</dbReference>
<evidence type="ECO:0000259" key="11">
    <source>
        <dbReference type="Pfam" id="PF25144"/>
    </source>
</evidence>
<evidence type="ECO:0000256" key="5">
    <source>
        <dbReference type="ARBA" id="ARBA00023069"/>
    </source>
</evidence>
<dbReference type="OMA" id="GDSFDTW"/>
<dbReference type="EMBL" id="JAGTXO010000011">
    <property type="protein sequence ID" value="KAG8465049.1"/>
    <property type="molecule type" value="Genomic_DNA"/>
</dbReference>
<accession>A0A8J5XR26</accession>
<dbReference type="Pfam" id="PF25295">
    <property type="entry name" value="TPR_IFT122"/>
    <property type="match status" value="1"/>
</dbReference>
<dbReference type="GO" id="GO:0030991">
    <property type="term" value="C:intraciliary transport particle A"/>
    <property type="evidence" value="ECO:0007669"/>
    <property type="project" value="TreeGrafter"/>
</dbReference>
<dbReference type="PANTHER" id="PTHR12764:SF4">
    <property type="entry name" value="INTRAFLAGELLAR TRANSPORT PROTEIN 122 HOMOLOG"/>
    <property type="match status" value="1"/>
</dbReference>
<dbReference type="GO" id="GO:0035721">
    <property type="term" value="P:intraciliary retrograde transport"/>
    <property type="evidence" value="ECO:0007669"/>
    <property type="project" value="TreeGrafter"/>
</dbReference>
<evidence type="ECO:0000256" key="8">
    <source>
        <dbReference type="SAM" id="MobiDB-lite"/>
    </source>
</evidence>
<dbReference type="GO" id="GO:1905515">
    <property type="term" value="P:non-motile cilium assembly"/>
    <property type="evidence" value="ECO:0007669"/>
    <property type="project" value="TreeGrafter"/>
</dbReference>
<dbReference type="SUPFAM" id="SSF50978">
    <property type="entry name" value="WD40 repeat-like"/>
    <property type="match status" value="2"/>
</dbReference>
<feature type="domain" description="IFT122 zinc ribbon" evidence="11">
    <location>
        <begin position="1023"/>
        <end position="1069"/>
    </location>
</feature>
<evidence type="ECO:0000259" key="9">
    <source>
        <dbReference type="Pfam" id="PF23377"/>
    </source>
</evidence>
<evidence type="ECO:0000256" key="1">
    <source>
        <dbReference type="ARBA" id="ARBA00004138"/>
    </source>
</evidence>
<feature type="domain" description="IFT122 second beta-propeller" evidence="9">
    <location>
        <begin position="294"/>
        <end position="542"/>
    </location>
</feature>
<comment type="caution">
    <text evidence="13">The sequence shown here is derived from an EMBL/GenBank/DDBJ whole genome shotgun (WGS) entry which is preliminary data.</text>
</comment>
<name>A0A8J5XR26_DIALT</name>
<keyword evidence="3 7" id="KW-0853">WD repeat</keyword>
<feature type="region of interest" description="Disordered" evidence="8">
    <location>
        <begin position="1095"/>
        <end position="1120"/>
    </location>
</feature>
<dbReference type="PANTHER" id="PTHR12764">
    <property type="entry name" value="WD REPEAT DOMAIN-RELATED"/>
    <property type="match status" value="1"/>
</dbReference>
<dbReference type="PROSITE" id="PS50294">
    <property type="entry name" value="WD_REPEATS_REGION"/>
    <property type="match status" value="1"/>
</dbReference>
<dbReference type="Pfam" id="PF23377">
    <property type="entry name" value="Beta-prop_IFT122_2nd"/>
    <property type="match status" value="1"/>
</dbReference>
<feature type="repeat" description="WD" evidence="7">
    <location>
        <begin position="55"/>
        <end position="86"/>
    </location>
</feature>
<dbReference type="Pfam" id="PF25144">
    <property type="entry name" value="Zn_ribbon_IFT122"/>
    <property type="match status" value="1"/>
</dbReference>
<gene>
    <name evidence="13" type="ORF">KFE25_012412</name>
</gene>
<evidence type="ECO:0000256" key="7">
    <source>
        <dbReference type="PROSITE-ProRule" id="PRU00221"/>
    </source>
</evidence>